<sequence length="137" mass="15837">MLTLAADEKNEIHKISEKENQEEYYKIQVGDEFSLRGKAEIDQGKKYRLSVTMKNETANPLILYSFWSNPKTMVRSSTLAGTNGNPPISRTQEKHEDWVTFSDNFESDEGEKSFMLSLYSESGEFLLKEIKIEEIQE</sequence>
<evidence type="ECO:0000313" key="2">
    <source>
        <dbReference type="Proteomes" id="UP001595805"/>
    </source>
</evidence>
<dbReference type="RefSeq" id="WP_377906480.1">
    <property type="nucleotide sequence ID" value="NZ_JBHRZS010000007.1"/>
</dbReference>
<name>A0ABV8AV40_9BACT</name>
<gene>
    <name evidence="1" type="ORF">ACFOSV_13180</name>
</gene>
<evidence type="ECO:0000313" key="1">
    <source>
        <dbReference type="EMBL" id="MFC3881139.1"/>
    </source>
</evidence>
<reference evidence="2" key="1">
    <citation type="journal article" date="2019" name="Int. J. Syst. Evol. Microbiol.">
        <title>The Global Catalogue of Microorganisms (GCM) 10K type strain sequencing project: providing services to taxonomists for standard genome sequencing and annotation.</title>
        <authorList>
            <consortium name="The Broad Institute Genomics Platform"/>
            <consortium name="The Broad Institute Genome Sequencing Center for Infectious Disease"/>
            <person name="Wu L."/>
            <person name="Ma J."/>
        </authorList>
    </citation>
    <scope>NUCLEOTIDE SEQUENCE [LARGE SCALE GENOMIC DNA]</scope>
    <source>
        <strain evidence="2">CCUG 60523</strain>
    </source>
</reference>
<accession>A0ABV8AV40</accession>
<dbReference type="EMBL" id="JBHRZS010000007">
    <property type="protein sequence ID" value="MFC3881139.1"/>
    <property type="molecule type" value="Genomic_DNA"/>
</dbReference>
<comment type="caution">
    <text evidence="1">The sequence shown here is derived from an EMBL/GenBank/DDBJ whole genome shotgun (WGS) entry which is preliminary data.</text>
</comment>
<keyword evidence="2" id="KW-1185">Reference proteome</keyword>
<dbReference type="Proteomes" id="UP001595805">
    <property type="component" value="Unassembled WGS sequence"/>
</dbReference>
<proteinExistence type="predicted"/>
<organism evidence="1 2">
    <name type="scientific">Algoriphagus namhaensis</name>
    <dbReference type="NCBI Taxonomy" id="915353"/>
    <lineage>
        <taxon>Bacteria</taxon>
        <taxon>Pseudomonadati</taxon>
        <taxon>Bacteroidota</taxon>
        <taxon>Cytophagia</taxon>
        <taxon>Cytophagales</taxon>
        <taxon>Cyclobacteriaceae</taxon>
        <taxon>Algoriphagus</taxon>
    </lineage>
</organism>
<protein>
    <recommendedName>
        <fullName evidence="3">DUF5067 domain-containing protein</fullName>
    </recommendedName>
</protein>
<dbReference type="Gene3D" id="2.60.120.260">
    <property type="entry name" value="Galactose-binding domain-like"/>
    <property type="match status" value="1"/>
</dbReference>
<evidence type="ECO:0008006" key="3">
    <source>
        <dbReference type="Google" id="ProtNLM"/>
    </source>
</evidence>